<accession>A0AB73T6T9</accession>
<feature type="domain" description="Uroporphyrinogen decarboxylase (URO-D)" evidence="1">
    <location>
        <begin position="152"/>
        <end position="278"/>
    </location>
</feature>
<protein>
    <submittedName>
        <fullName evidence="2">Uroporphyrinogen decarboxylase</fullName>
    </submittedName>
</protein>
<name>A0AB73T6T9_9FIRM</name>
<dbReference type="GO" id="GO:0006779">
    <property type="term" value="P:porphyrin-containing compound biosynthetic process"/>
    <property type="evidence" value="ECO:0007669"/>
    <property type="project" value="InterPro"/>
</dbReference>
<reference evidence="2 3" key="1">
    <citation type="submission" date="2018-05" db="EMBL/GenBank/DDBJ databases">
        <authorList>
            <person name="Goeker M."/>
            <person name="Huntemann M."/>
            <person name="Clum A."/>
            <person name="Pillay M."/>
            <person name="Palaniappan K."/>
            <person name="Varghese N."/>
            <person name="Mikhailova N."/>
            <person name="Stamatis D."/>
            <person name="Reddy T."/>
            <person name="Daum C."/>
            <person name="Shapiro N."/>
            <person name="Ivanova N."/>
            <person name="Kyrpides N."/>
            <person name="Woyke T."/>
        </authorList>
    </citation>
    <scope>NUCLEOTIDE SEQUENCE [LARGE SCALE GENOMIC DNA]</scope>
    <source>
        <strain evidence="2 3">DSM 26524</strain>
    </source>
</reference>
<dbReference type="RefSeq" id="WP_109625406.1">
    <property type="nucleotide sequence ID" value="NZ_CABJAT010000007.1"/>
</dbReference>
<keyword evidence="3" id="KW-1185">Reference proteome</keyword>
<organism evidence="2 3">
    <name type="scientific">Murimonas intestini</name>
    <dbReference type="NCBI Taxonomy" id="1337051"/>
    <lineage>
        <taxon>Bacteria</taxon>
        <taxon>Bacillati</taxon>
        <taxon>Bacillota</taxon>
        <taxon>Clostridia</taxon>
        <taxon>Lachnospirales</taxon>
        <taxon>Lachnospiraceae</taxon>
        <taxon>Murimonas</taxon>
    </lineage>
</organism>
<gene>
    <name evidence="2" type="ORF">C7383_103136</name>
</gene>
<dbReference type="GO" id="GO:0004853">
    <property type="term" value="F:uroporphyrinogen decarboxylase activity"/>
    <property type="evidence" value="ECO:0007669"/>
    <property type="project" value="InterPro"/>
</dbReference>
<proteinExistence type="predicted"/>
<dbReference type="Pfam" id="PF01208">
    <property type="entry name" value="URO-D"/>
    <property type="match status" value="1"/>
</dbReference>
<dbReference type="InterPro" id="IPR000257">
    <property type="entry name" value="Uroporphyrinogen_deCOase"/>
</dbReference>
<dbReference type="Proteomes" id="UP000245412">
    <property type="component" value="Unassembled WGS sequence"/>
</dbReference>
<evidence type="ECO:0000259" key="1">
    <source>
        <dbReference type="Pfam" id="PF01208"/>
    </source>
</evidence>
<comment type="caution">
    <text evidence="2">The sequence shown here is derived from an EMBL/GenBank/DDBJ whole genome shotgun (WGS) entry which is preliminary data.</text>
</comment>
<dbReference type="Gene3D" id="3.20.20.210">
    <property type="match status" value="1"/>
</dbReference>
<evidence type="ECO:0000313" key="2">
    <source>
        <dbReference type="EMBL" id="PWJ77295.1"/>
    </source>
</evidence>
<dbReference type="InterPro" id="IPR038071">
    <property type="entry name" value="UROD/MetE-like_sf"/>
</dbReference>
<dbReference type="EMBL" id="QGGY01000003">
    <property type="protein sequence ID" value="PWJ77295.1"/>
    <property type="molecule type" value="Genomic_DNA"/>
</dbReference>
<sequence length="353" mass="40999">MTTAYPFDREKELFPVEFRQAVPGIYGMPAFPTRRFHTPITPKENFFRMCRGEKPVWVPNMGSDFNVLQPEVMPDATARSYGGTDWFGIKWKYEPLSAAAMVEPGTRRLSDITKWKEELVWPDLSSIDWEADYKKNYEAVMDPDRPTLFVIVNGFFERTADLTSFEDTFYYLLEEQEALNEFYTKLCDFHIDLIRIAKKYYHADCITFHDDMGSQQNAFMSPSTFEEVLLPHYKRMNDAIHAEGMYINFHSCGNVGVQLPNFIKAGFDFWEGQDTCNDKTALMEKYGSSLGQTSMFLPDPSLTDEELIDEIRRKVDTLGATGRYIAWFGDMNMNRKVNGEEELYAYSREVLSR</sequence>
<dbReference type="AlphaFoldDB" id="A0AB73T6T9"/>
<dbReference type="SUPFAM" id="SSF51726">
    <property type="entry name" value="UROD/MetE-like"/>
    <property type="match status" value="1"/>
</dbReference>
<evidence type="ECO:0000313" key="3">
    <source>
        <dbReference type="Proteomes" id="UP000245412"/>
    </source>
</evidence>